<gene>
    <name evidence="2" type="ORF">BJ322DRAFT_829047</name>
</gene>
<organism evidence="2 3">
    <name type="scientific">Thelephora terrestris</name>
    <dbReference type="NCBI Taxonomy" id="56493"/>
    <lineage>
        <taxon>Eukaryota</taxon>
        <taxon>Fungi</taxon>
        <taxon>Dikarya</taxon>
        <taxon>Basidiomycota</taxon>
        <taxon>Agaricomycotina</taxon>
        <taxon>Agaricomycetes</taxon>
        <taxon>Thelephorales</taxon>
        <taxon>Thelephoraceae</taxon>
        <taxon>Thelephora</taxon>
    </lineage>
</organism>
<dbReference type="InterPro" id="IPR011333">
    <property type="entry name" value="SKP1/BTB/POZ_sf"/>
</dbReference>
<dbReference type="OrthoDB" id="6359816at2759"/>
<feature type="compositionally biased region" description="Pro residues" evidence="1">
    <location>
        <begin position="514"/>
        <end position="523"/>
    </location>
</feature>
<feature type="compositionally biased region" description="Polar residues" evidence="1">
    <location>
        <begin position="486"/>
        <end position="508"/>
    </location>
</feature>
<evidence type="ECO:0008006" key="4">
    <source>
        <dbReference type="Google" id="ProtNLM"/>
    </source>
</evidence>
<accession>A0A9P6HEU2</accession>
<feature type="region of interest" description="Disordered" evidence="1">
    <location>
        <begin position="390"/>
        <end position="435"/>
    </location>
</feature>
<evidence type="ECO:0000313" key="3">
    <source>
        <dbReference type="Proteomes" id="UP000736335"/>
    </source>
</evidence>
<dbReference type="Gene3D" id="3.30.710.10">
    <property type="entry name" value="Potassium Channel Kv1.1, Chain A"/>
    <property type="match status" value="1"/>
</dbReference>
<protein>
    <recommendedName>
        <fullName evidence="4">BTB domain-containing protein</fullName>
    </recommendedName>
</protein>
<dbReference type="AlphaFoldDB" id="A0A9P6HEU2"/>
<feature type="region of interest" description="Disordered" evidence="1">
    <location>
        <begin position="486"/>
        <end position="529"/>
    </location>
</feature>
<keyword evidence="3" id="KW-1185">Reference proteome</keyword>
<reference evidence="2" key="1">
    <citation type="journal article" date="2020" name="Nat. Commun.">
        <title>Large-scale genome sequencing of mycorrhizal fungi provides insights into the early evolution of symbiotic traits.</title>
        <authorList>
            <person name="Miyauchi S."/>
            <person name="Kiss E."/>
            <person name="Kuo A."/>
            <person name="Drula E."/>
            <person name="Kohler A."/>
            <person name="Sanchez-Garcia M."/>
            <person name="Morin E."/>
            <person name="Andreopoulos B."/>
            <person name="Barry K.W."/>
            <person name="Bonito G."/>
            <person name="Buee M."/>
            <person name="Carver A."/>
            <person name="Chen C."/>
            <person name="Cichocki N."/>
            <person name="Clum A."/>
            <person name="Culley D."/>
            <person name="Crous P.W."/>
            <person name="Fauchery L."/>
            <person name="Girlanda M."/>
            <person name="Hayes R.D."/>
            <person name="Keri Z."/>
            <person name="LaButti K."/>
            <person name="Lipzen A."/>
            <person name="Lombard V."/>
            <person name="Magnuson J."/>
            <person name="Maillard F."/>
            <person name="Murat C."/>
            <person name="Nolan M."/>
            <person name="Ohm R.A."/>
            <person name="Pangilinan J."/>
            <person name="Pereira M.F."/>
            <person name="Perotto S."/>
            <person name="Peter M."/>
            <person name="Pfister S."/>
            <person name="Riley R."/>
            <person name="Sitrit Y."/>
            <person name="Stielow J.B."/>
            <person name="Szollosi G."/>
            <person name="Zifcakova L."/>
            <person name="Stursova M."/>
            <person name="Spatafora J.W."/>
            <person name="Tedersoo L."/>
            <person name="Vaario L.M."/>
            <person name="Yamada A."/>
            <person name="Yan M."/>
            <person name="Wang P."/>
            <person name="Xu J."/>
            <person name="Bruns T."/>
            <person name="Baldrian P."/>
            <person name="Vilgalys R."/>
            <person name="Dunand C."/>
            <person name="Henrissat B."/>
            <person name="Grigoriev I.V."/>
            <person name="Hibbett D."/>
            <person name="Nagy L.G."/>
            <person name="Martin F.M."/>
        </authorList>
    </citation>
    <scope>NUCLEOTIDE SEQUENCE</scope>
    <source>
        <strain evidence="2">UH-Tt-Lm1</strain>
    </source>
</reference>
<evidence type="ECO:0000313" key="2">
    <source>
        <dbReference type="EMBL" id="KAF9785417.1"/>
    </source>
</evidence>
<feature type="compositionally biased region" description="Basic and acidic residues" evidence="1">
    <location>
        <begin position="395"/>
        <end position="435"/>
    </location>
</feature>
<dbReference type="Proteomes" id="UP000736335">
    <property type="component" value="Unassembled WGS sequence"/>
</dbReference>
<proteinExistence type="predicted"/>
<dbReference type="EMBL" id="WIUZ02000007">
    <property type="protein sequence ID" value="KAF9785417.1"/>
    <property type="molecule type" value="Genomic_DNA"/>
</dbReference>
<sequence>MAATTALREALNRGISSGGLVDTKIILYSHRDYSGRVRRPKALYTNSRVLKTVPYFNDLLFGNFAESQSKDFKEAIDEEEYAEDYGYISDSDLEDDEEDKFSFVYNGKPKVYHPSDPFAIPGEDKVACADYEECVEEGKVVKVPDIAFVTFQAFIMYLYTGVIEFAPFGSEEIRRSRKAEIVRSSDDKIPRPSPKSIYRLADKYDIPALKTLALSHIRSGLAKCDIVEESFSIFASRYDEVRKLYIDQLAFVWMEDSTAEATRARVEEKIDGFAEGDYDHAADTLSALWEIATKDGDAKAPSTATPAATPVTSPENWALVNKALIKSIRRGVFFDKKYWARHSKTGEIFKPVYFSSIIMNDKAPQLDKIVKYLKDEDPLMSDLKGQINIESDCDQADREAAEQREKERWRRNQEAKEAEERRLRNREAKEAEERRLRMDRAASWGLEPQVSQYRPEPPKPQPWGDWFTPSTLETAKGVPVGGWLRTSTETAGLQPERSLTPTEVTLPSSDRKPAPAPALPGPSTPISTVSGHYFVHISYGRR</sequence>
<comment type="caution">
    <text evidence="2">The sequence shown here is derived from an EMBL/GenBank/DDBJ whole genome shotgun (WGS) entry which is preliminary data.</text>
</comment>
<reference evidence="2" key="2">
    <citation type="submission" date="2020-11" db="EMBL/GenBank/DDBJ databases">
        <authorList>
            <consortium name="DOE Joint Genome Institute"/>
            <person name="Kuo A."/>
            <person name="Miyauchi S."/>
            <person name="Kiss E."/>
            <person name="Drula E."/>
            <person name="Kohler A."/>
            <person name="Sanchez-Garcia M."/>
            <person name="Andreopoulos B."/>
            <person name="Barry K.W."/>
            <person name="Bonito G."/>
            <person name="Buee M."/>
            <person name="Carver A."/>
            <person name="Chen C."/>
            <person name="Cichocki N."/>
            <person name="Clum A."/>
            <person name="Culley D."/>
            <person name="Crous P.W."/>
            <person name="Fauchery L."/>
            <person name="Girlanda M."/>
            <person name="Hayes R."/>
            <person name="Keri Z."/>
            <person name="Labutti K."/>
            <person name="Lipzen A."/>
            <person name="Lombard V."/>
            <person name="Magnuson J."/>
            <person name="Maillard F."/>
            <person name="Morin E."/>
            <person name="Murat C."/>
            <person name="Nolan M."/>
            <person name="Ohm R."/>
            <person name="Pangilinan J."/>
            <person name="Pereira M."/>
            <person name="Perotto S."/>
            <person name="Peter M."/>
            <person name="Riley R."/>
            <person name="Sitrit Y."/>
            <person name="Stielow B."/>
            <person name="Szollosi G."/>
            <person name="Zifcakova L."/>
            <person name="Stursova M."/>
            <person name="Spatafora J.W."/>
            <person name="Tedersoo L."/>
            <person name="Vaario L.-M."/>
            <person name="Yamada A."/>
            <person name="Yan M."/>
            <person name="Wang P."/>
            <person name="Xu J."/>
            <person name="Bruns T."/>
            <person name="Baldrian P."/>
            <person name="Vilgalys R."/>
            <person name="Henrissat B."/>
            <person name="Grigoriev I.V."/>
            <person name="Hibbett D."/>
            <person name="Nagy L.G."/>
            <person name="Martin F.M."/>
        </authorList>
    </citation>
    <scope>NUCLEOTIDE SEQUENCE</scope>
    <source>
        <strain evidence="2">UH-Tt-Lm1</strain>
    </source>
</reference>
<evidence type="ECO:0000256" key="1">
    <source>
        <dbReference type="SAM" id="MobiDB-lite"/>
    </source>
</evidence>
<name>A0A9P6HEU2_9AGAM</name>